<dbReference type="InterPro" id="IPR011010">
    <property type="entry name" value="DNA_brk_join_enz"/>
</dbReference>
<evidence type="ECO:0008006" key="3">
    <source>
        <dbReference type="Google" id="ProtNLM"/>
    </source>
</evidence>
<dbReference type="EMBL" id="SNRW01001260">
    <property type="protein sequence ID" value="KAA6397104.1"/>
    <property type="molecule type" value="Genomic_DNA"/>
</dbReference>
<gene>
    <name evidence="1" type="ORF">EZS28_007372</name>
</gene>
<evidence type="ECO:0000313" key="1">
    <source>
        <dbReference type="EMBL" id="KAA6397104.1"/>
    </source>
</evidence>
<dbReference type="OrthoDB" id="7699712at2759"/>
<reference evidence="1 2" key="1">
    <citation type="submission" date="2019-03" db="EMBL/GenBank/DDBJ databases">
        <title>Single cell metagenomics reveals metabolic interactions within the superorganism composed of flagellate Streblomastix strix and complex community of Bacteroidetes bacteria on its surface.</title>
        <authorList>
            <person name="Treitli S.C."/>
            <person name="Kolisko M."/>
            <person name="Husnik F."/>
            <person name="Keeling P."/>
            <person name="Hampl V."/>
        </authorList>
    </citation>
    <scope>NUCLEOTIDE SEQUENCE [LARGE SCALE GENOMIC DNA]</scope>
    <source>
        <strain evidence="1">ST1C</strain>
    </source>
</reference>
<organism evidence="1 2">
    <name type="scientific">Streblomastix strix</name>
    <dbReference type="NCBI Taxonomy" id="222440"/>
    <lineage>
        <taxon>Eukaryota</taxon>
        <taxon>Metamonada</taxon>
        <taxon>Preaxostyla</taxon>
        <taxon>Oxymonadida</taxon>
        <taxon>Streblomastigidae</taxon>
        <taxon>Streblomastix</taxon>
    </lineage>
</organism>
<name>A0A5J4WQ09_9EUKA</name>
<evidence type="ECO:0000313" key="2">
    <source>
        <dbReference type="Proteomes" id="UP000324800"/>
    </source>
</evidence>
<proteinExistence type="predicted"/>
<accession>A0A5J4WQ09</accession>
<dbReference type="Proteomes" id="UP000324800">
    <property type="component" value="Unassembled WGS sequence"/>
</dbReference>
<comment type="caution">
    <text evidence="1">The sequence shown here is derived from an EMBL/GenBank/DDBJ whole genome shotgun (WGS) entry which is preliminary data.</text>
</comment>
<protein>
    <recommendedName>
        <fullName evidence="3">Tyr recombinase domain-containing protein</fullName>
    </recommendedName>
</protein>
<dbReference type="SUPFAM" id="SSF56349">
    <property type="entry name" value="DNA breaking-rejoining enzymes"/>
    <property type="match status" value="1"/>
</dbReference>
<dbReference type="AlphaFoldDB" id="A0A5J4WQ09"/>
<sequence>MVRRRYSREFDRSLEGETWKKRRDKLLLFGEYAYRSFLKLEDILEKKADIVLTNVLKWMVAKEGKKFKEDLRQMKRYAGMALRMTKSTENVLQSPIVVAVARNLEQERSENAKYSTMRNINKQFDYIRKTGLGEGRVLMRQTVALFVAYSGGRMTELAALKRSNIQQMEDRSIVHTKMMMNFKIMRFNINFLRMDDVCCACEALRVQQMDNPCGNSQESNKLWDFTRNWVLGSLSCSNELKKLIMQTDVDNEFGVNTIRHSMMTKLRQKDDLLEFVNEFRRYTPGFSEMDRFYNKPEKAEDLCNLLLKE</sequence>
<dbReference type="GO" id="GO:0003677">
    <property type="term" value="F:DNA binding"/>
    <property type="evidence" value="ECO:0007669"/>
    <property type="project" value="InterPro"/>
</dbReference>